<protein>
    <recommendedName>
        <fullName evidence="4">Pentatricopeptide repeat-containing protein</fullName>
    </recommendedName>
</protein>
<dbReference type="InterPro" id="IPR011990">
    <property type="entry name" value="TPR-like_helical_dom_sf"/>
</dbReference>
<gene>
    <name evidence="2" type="ORF">JBS370_LOCUS15803</name>
</gene>
<dbReference type="AlphaFoldDB" id="A0A819CLB7"/>
<dbReference type="PANTHER" id="PTHR24015">
    <property type="entry name" value="OS07G0578800 PROTEIN-RELATED"/>
    <property type="match status" value="1"/>
</dbReference>
<proteinExistence type="predicted"/>
<dbReference type="GO" id="GO:0003723">
    <property type="term" value="F:RNA binding"/>
    <property type="evidence" value="ECO:0007669"/>
    <property type="project" value="InterPro"/>
</dbReference>
<dbReference type="NCBIfam" id="TIGR00756">
    <property type="entry name" value="PPR"/>
    <property type="match status" value="1"/>
</dbReference>
<evidence type="ECO:0000256" key="1">
    <source>
        <dbReference type="PROSITE-ProRule" id="PRU00708"/>
    </source>
</evidence>
<feature type="repeat" description="PPR" evidence="1">
    <location>
        <begin position="242"/>
        <end position="276"/>
    </location>
</feature>
<comment type="caution">
    <text evidence="2">The sequence shown here is derived from an EMBL/GenBank/DDBJ whole genome shotgun (WGS) entry which is preliminary data.</text>
</comment>
<dbReference type="Pfam" id="PF13041">
    <property type="entry name" value="PPR_2"/>
    <property type="match status" value="1"/>
</dbReference>
<dbReference type="Gene3D" id="1.25.40.10">
    <property type="entry name" value="Tetratricopeptide repeat domain"/>
    <property type="match status" value="2"/>
</dbReference>
<evidence type="ECO:0000313" key="3">
    <source>
        <dbReference type="Proteomes" id="UP000663836"/>
    </source>
</evidence>
<dbReference type="PROSITE" id="PS51375">
    <property type="entry name" value="PPR"/>
    <property type="match status" value="1"/>
</dbReference>
<sequence length="331" mass="38911">MIISANNRPIIQRLIALSSSILNYSTKRNNNFKLPSYTSESTSQLIKIFNNRGEYERAFQLFDMLIKQNNVSIISLLTILDTCIRSNHIERGRQIETFINQSIKWKDDIRLQTSLIKMYMKYQMIDQAEQIFERIRQLSECDVIVYNAMLKGYLQNHKAERCFQCIDKMRPKILPDNVTYILLLNACTILRDEKQGKIIHNELLSLLNIQHVHLQNALIDFYGKINQINIAEKIFYEMNLRETSTYNTLMKAYLVNNMPLKVLELFEQMKQSDLNTIGLLSFKPDLITFMAICDACEKLGLLNSPDSSYEQYNWKRIFSRISTTEIRMQQN</sequence>
<name>A0A819CLB7_9BILA</name>
<dbReference type="Proteomes" id="UP000663836">
    <property type="component" value="Unassembled WGS sequence"/>
</dbReference>
<dbReference type="GO" id="GO:0009451">
    <property type="term" value="P:RNA modification"/>
    <property type="evidence" value="ECO:0007669"/>
    <property type="project" value="InterPro"/>
</dbReference>
<organism evidence="2 3">
    <name type="scientific">Rotaria sordida</name>
    <dbReference type="NCBI Taxonomy" id="392033"/>
    <lineage>
        <taxon>Eukaryota</taxon>
        <taxon>Metazoa</taxon>
        <taxon>Spiralia</taxon>
        <taxon>Gnathifera</taxon>
        <taxon>Rotifera</taxon>
        <taxon>Eurotatoria</taxon>
        <taxon>Bdelloidea</taxon>
        <taxon>Philodinida</taxon>
        <taxon>Philodinidae</taxon>
        <taxon>Rotaria</taxon>
    </lineage>
</organism>
<dbReference type="Pfam" id="PF01535">
    <property type="entry name" value="PPR"/>
    <property type="match status" value="3"/>
</dbReference>
<dbReference type="InterPro" id="IPR046960">
    <property type="entry name" value="PPR_At4g14850-like_plant"/>
</dbReference>
<evidence type="ECO:0000313" key="2">
    <source>
        <dbReference type="EMBL" id="CAF3809916.1"/>
    </source>
</evidence>
<reference evidence="2" key="1">
    <citation type="submission" date="2021-02" db="EMBL/GenBank/DDBJ databases">
        <authorList>
            <person name="Nowell W R."/>
        </authorList>
    </citation>
    <scope>NUCLEOTIDE SEQUENCE</scope>
</reference>
<evidence type="ECO:0008006" key="4">
    <source>
        <dbReference type="Google" id="ProtNLM"/>
    </source>
</evidence>
<dbReference type="EMBL" id="CAJOBD010001539">
    <property type="protein sequence ID" value="CAF3809916.1"/>
    <property type="molecule type" value="Genomic_DNA"/>
</dbReference>
<dbReference type="SUPFAM" id="SSF81901">
    <property type="entry name" value="HCP-like"/>
    <property type="match status" value="1"/>
</dbReference>
<accession>A0A819CLB7</accession>
<dbReference type="InterPro" id="IPR002885">
    <property type="entry name" value="PPR_rpt"/>
</dbReference>